<evidence type="ECO:0000313" key="2">
    <source>
        <dbReference type="EMBL" id="KKL07494.1"/>
    </source>
</evidence>
<name>A0A0F9AD35_9ZZZZ</name>
<gene>
    <name evidence="2" type="ORF">LCGC14_2585500</name>
</gene>
<sequence>MHGEMSSYRNGKRPRAVPDIDATDMTANQGATDESGLKG</sequence>
<accession>A0A0F9AD35</accession>
<feature type="region of interest" description="Disordered" evidence="1">
    <location>
        <begin position="1"/>
        <end position="39"/>
    </location>
</feature>
<reference evidence="2" key="1">
    <citation type="journal article" date="2015" name="Nature">
        <title>Complex archaea that bridge the gap between prokaryotes and eukaryotes.</title>
        <authorList>
            <person name="Spang A."/>
            <person name="Saw J.H."/>
            <person name="Jorgensen S.L."/>
            <person name="Zaremba-Niedzwiedzka K."/>
            <person name="Martijn J."/>
            <person name="Lind A.E."/>
            <person name="van Eijk R."/>
            <person name="Schleper C."/>
            <person name="Guy L."/>
            <person name="Ettema T.J."/>
        </authorList>
    </citation>
    <scope>NUCLEOTIDE SEQUENCE</scope>
</reference>
<dbReference type="EMBL" id="LAZR01043271">
    <property type="protein sequence ID" value="KKL07494.1"/>
    <property type="molecule type" value="Genomic_DNA"/>
</dbReference>
<feature type="non-terminal residue" evidence="2">
    <location>
        <position position="39"/>
    </location>
</feature>
<comment type="caution">
    <text evidence="2">The sequence shown here is derived from an EMBL/GenBank/DDBJ whole genome shotgun (WGS) entry which is preliminary data.</text>
</comment>
<proteinExistence type="predicted"/>
<organism evidence="2">
    <name type="scientific">marine sediment metagenome</name>
    <dbReference type="NCBI Taxonomy" id="412755"/>
    <lineage>
        <taxon>unclassified sequences</taxon>
        <taxon>metagenomes</taxon>
        <taxon>ecological metagenomes</taxon>
    </lineage>
</organism>
<protein>
    <submittedName>
        <fullName evidence="2">Uncharacterized protein</fullName>
    </submittedName>
</protein>
<evidence type="ECO:0000256" key="1">
    <source>
        <dbReference type="SAM" id="MobiDB-lite"/>
    </source>
</evidence>
<dbReference type="AlphaFoldDB" id="A0A0F9AD35"/>